<protein>
    <submittedName>
        <fullName evidence="4">GNAT family N-acetyltransferase</fullName>
        <ecNumber evidence="4">2.3.1.-</ecNumber>
    </submittedName>
</protein>
<dbReference type="InterPro" id="IPR000182">
    <property type="entry name" value="GNAT_dom"/>
</dbReference>
<dbReference type="Gene3D" id="3.40.630.30">
    <property type="match status" value="1"/>
</dbReference>
<evidence type="ECO:0000313" key="5">
    <source>
        <dbReference type="Proteomes" id="UP001595478"/>
    </source>
</evidence>
<dbReference type="GO" id="GO:0016746">
    <property type="term" value="F:acyltransferase activity"/>
    <property type="evidence" value="ECO:0007669"/>
    <property type="project" value="UniProtKB-KW"/>
</dbReference>
<dbReference type="Proteomes" id="UP001595478">
    <property type="component" value="Unassembled WGS sequence"/>
</dbReference>
<evidence type="ECO:0000259" key="3">
    <source>
        <dbReference type="PROSITE" id="PS51186"/>
    </source>
</evidence>
<reference evidence="5" key="1">
    <citation type="journal article" date="2019" name="Int. J. Syst. Evol. Microbiol.">
        <title>The Global Catalogue of Microorganisms (GCM) 10K type strain sequencing project: providing services to taxonomists for standard genome sequencing and annotation.</title>
        <authorList>
            <consortium name="The Broad Institute Genomics Platform"/>
            <consortium name="The Broad Institute Genome Sequencing Center for Infectious Disease"/>
            <person name="Wu L."/>
            <person name="Ma J."/>
        </authorList>
    </citation>
    <scope>NUCLEOTIDE SEQUENCE [LARGE SCALE GENOMIC DNA]</scope>
    <source>
        <strain evidence="5">KCTC 52473</strain>
    </source>
</reference>
<feature type="domain" description="N-acetyltransferase" evidence="3">
    <location>
        <begin position="2"/>
        <end position="199"/>
    </location>
</feature>
<dbReference type="RefSeq" id="WP_376920714.1">
    <property type="nucleotide sequence ID" value="NZ_JBHRSW010000029.1"/>
</dbReference>
<sequence>MLTLRQGELEQADLLVPLILASAPELLAYIFGSTKDAESFLKAAVAQHDGQFSARRHRVATMNHEVVACVSIWHADMPVEFHDGTLQSIARFLSPAQMTHVISINPLLVDLFPPPTASELCLGHLSVRPDFQGIGVASKLLSYVVRQARQMSKELLVLDVDENNEAALAFYEKWHFRQAKRTYFPPTEQFFLRLVLPLDSVG</sequence>
<dbReference type="CDD" id="cd04301">
    <property type="entry name" value="NAT_SF"/>
    <property type="match status" value="1"/>
</dbReference>
<keyword evidence="5" id="KW-1185">Reference proteome</keyword>
<dbReference type="PANTHER" id="PTHR43877:SF1">
    <property type="entry name" value="ACETYLTRANSFERASE"/>
    <property type="match status" value="1"/>
</dbReference>
<name>A0ABV7FTJ2_9ALTE</name>
<dbReference type="InterPro" id="IPR016181">
    <property type="entry name" value="Acyl_CoA_acyltransferase"/>
</dbReference>
<dbReference type="PANTHER" id="PTHR43877">
    <property type="entry name" value="AMINOALKYLPHOSPHONATE N-ACETYLTRANSFERASE-RELATED-RELATED"/>
    <property type="match status" value="1"/>
</dbReference>
<keyword evidence="2 4" id="KW-0012">Acyltransferase</keyword>
<evidence type="ECO:0000313" key="4">
    <source>
        <dbReference type="EMBL" id="MFC3122586.1"/>
    </source>
</evidence>
<evidence type="ECO:0000256" key="2">
    <source>
        <dbReference type="ARBA" id="ARBA00023315"/>
    </source>
</evidence>
<evidence type="ECO:0000256" key="1">
    <source>
        <dbReference type="ARBA" id="ARBA00022679"/>
    </source>
</evidence>
<organism evidence="4 5">
    <name type="scientific">Agaribacter flavus</name>
    <dbReference type="NCBI Taxonomy" id="1902781"/>
    <lineage>
        <taxon>Bacteria</taxon>
        <taxon>Pseudomonadati</taxon>
        <taxon>Pseudomonadota</taxon>
        <taxon>Gammaproteobacteria</taxon>
        <taxon>Alteromonadales</taxon>
        <taxon>Alteromonadaceae</taxon>
        <taxon>Agaribacter</taxon>
    </lineage>
</organism>
<dbReference type="Pfam" id="PF00583">
    <property type="entry name" value="Acetyltransf_1"/>
    <property type="match status" value="1"/>
</dbReference>
<gene>
    <name evidence="4" type="ORF">ACFOHL_13255</name>
</gene>
<dbReference type="PROSITE" id="PS51186">
    <property type="entry name" value="GNAT"/>
    <property type="match status" value="1"/>
</dbReference>
<accession>A0ABV7FTJ2</accession>
<dbReference type="SUPFAM" id="SSF55729">
    <property type="entry name" value="Acyl-CoA N-acyltransferases (Nat)"/>
    <property type="match status" value="1"/>
</dbReference>
<dbReference type="EC" id="2.3.1.-" evidence="4"/>
<keyword evidence="1 4" id="KW-0808">Transferase</keyword>
<dbReference type="EMBL" id="JBHRSW010000029">
    <property type="protein sequence ID" value="MFC3122586.1"/>
    <property type="molecule type" value="Genomic_DNA"/>
</dbReference>
<proteinExistence type="predicted"/>
<dbReference type="InterPro" id="IPR050832">
    <property type="entry name" value="Bact_Acetyltransf"/>
</dbReference>
<comment type="caution">
    <text evidence="4">The sequence shown here is derived from an EMBL/GenBank/DDBJ whole genome shotgun (WGS) entry which is preliminary data.</text>
</comment>